<keyword evidence="3" id="KW-1185">Reference proteome</keyword>
<dbReference type="GO" id="GO:0005667">
    <property type="term" value="C:transcription regulator complex"/>
    <property type="evidence" value="ECO:0007669"/>
    <property type="project" value="TreeGrafter"/>
</dbReference>
<feature type="region of interest" description="Disordered" evidence="1">
    <location>
        <begin position="97"/>
        <end position="128"/>
    </location>
</feature>
<evidence type="ECO:0000256" key="1">
    <source>
        <dbReference type="SAM" id="MobiDB-lite"/>
    </source>
</evidence>
<dbReference type="InterPro" id="IPR006578">
    <property type="entry name" value="MADF-dom"/>
</dbReference>
<dbReference type="InterPro" id="IPR039353">
    <property type="entry name" value="TF_Adf1"/>
</dbReference>
<organism evidence="3 4">
    <name type="scientific">Meloidogyne hapla</name>
    <name type="common">Root-knot nematode worm</name>
    <dbReference type="NCBI Taxonomy" id="6305"/>
    <lineage>
        <taxon>Eukaryota</taxon>
        <taxon>Metazoa</taxon>
        <taxon>Ecdysozoa</taxon>
        <taxon>Nematoda</taxon>
        <taxon>Chromadorea</taxon>
        <taxon>Rhabditida</taxon>
        <taxon>Tylenchina</taxon>
        <taxon>Tylenchomorpha</taxon>
        <taxon>Tylenchoidea</taxon>
        <taxon>Meloidogynidae</taxon>
        <taxon>Meloidogyninae</taxon>
        <taxon>Meloidogyne</taxon>
    </lineage>
</organism>
<dbReference type="AlphaFoldDB" id="A0A1I8C2N2"/>
<dbReference type="Proteomes" id="UP000095281">
    <property type="component" value="Unplaced"/>
</dbReference>
<dbReference type="Pfam" id="PF10545">
    <property type="entry name" value="MADF_DNA_bdg"/>
    <property type="match status" value="1"/>
</dbReference>
<dbReference type="PANTHER" id="PTHR12243">
    <property type="entry name" value="MADF DOMAIN TRANSCRIPTION FACTOR"/>
    <property type="match status" value="1"/>
</dbReference>
<evidence type="ECO:0000259" key="2">
    <source>
        <dbReference type="PROSITE" id="PS51029"/>
    </source>
</evidence>
<feature type="domain" description="MADF" evidence="2">
    <location>
        <begin position="16"/>
        <end position="99"/>
    </location>
</feature>
<protein>
    <submittedName>
        <fullName evidence="4">MADF domain-containing protein</fullName>
    </submittedName>
</protein>
<dbReference type="PROSITE" id="PS51029">
    <property type="entry name" value="MADF"/>
    <property type="match status" value="1"/>
</dbReference>
<dbReference type="GO" id="GO:0005634">
    <property type="term" value="C:nucleus"/>
    <property type="evidence" value="ECO:0007669"/>
    <property type="project" value="TreeGrafter"/>
</dbReference>
<feature type="compositionally biased region" description="Polar residues" evidence="1">
    <location>
        <begin position="146"/>
        <end position="159"/>
    </location>
</feature>
<evidence type="ECO:0000313" key="3">
    <source>
        <dbReference type="Proteomes" id="UP000095281"/>
    </source>
</evidence>
<sequence length="312" mass="35349">MDKIPEQPLSTEEKFQLISLIRDKPAIWDAPQGGPRKSRQDEFNSVAEEMSKEYQRIFTAESIRSAWRVLNICFHRERRKAVSKWQYFQEMTFLSNTNNTPKQKRSIDGNPKKKKRVKKEDLTEENENNKNEGFDILKTLGDLNGGNLTTDENPSNLTIRDNEFGNNGGENNNNFNTDEDSGNEGLQIIEDIEADKTEETGKTEELPVNNNDDNNTKSVATAIIHETPNKTIDTAKTCITNILEDMNEDDSLLLGKMVVCTHRALKAEGMECEAVGLEKSILPLFLDELLINYKQMRAEAVKKTSGGVCKDE</sequence>
<dbReference type="WBParaSite" id="MhA1_Contig949.frz3.gene15">
    <property type="protein sequence ID" value="MhA1_Contig949.frz3.gene15"/>
    <property type="gene ID" value="MhA1_Contig949.frz3.gene15"/>
</dbReference>
<dbReference type="PANTHER" id="PTHR12243:SF66">
    <property type="entry name" value="MADF DOMAIN-CONTAINING PROTEIN"/>
    <property type="match status" value="1"/>
</dbReference>
<name>A0A1I8C2N2_MELHA</name>
<proteinExistence type="predicted"/>
<evidence type="ECO:0000313" key="4">
    <source>
        <dbReference type="WBParaSite" id="MhA1_Contig949.frz3.gene15"/>
    </source>
</evidence>
<feature type="region of interest" description="Disordered" evidence="1">
    <location>
        <begin position="145"/>
        <end position="182"/>
    </location>
</feature>
<reference evidence="4" key="1">
    <citation type="submission" date="2016-11" db="UniProtKB">
        <authorList>
            <consortium name="WormBaseParasite"/>
        </authorList>
    </citation>
    <scope>IDENTIFICATION</scope>
</reference>
<dbReference type="SMART" id="SM00595">
    <property type="entry name" value="MADF"/>
    <property type="match status" value="1"/>
</dbReference>
<dbReference type="GO" id="GO:0006357">
    <property type="term" value="P:regulation of transcription by RNA polymerase II"/>
    <property type="evidence" value="ECO:0007669"/>
    <property type="project" value="TreeGrafter"/>
</dbReference>
<accession>A0A1I8C2N2</accession>